<dbReference type="Proteomes" id="UP000012073">
    <property type="component" value="Unassembled WGS sequence"/>
</dbReference>
<name>R7Q4R7_CHOCR</name>
<dbReference type="GeneID" id="17319838"/>
<reference evidence="2" key="1">
    <citation type="journal article" date="2013" name="Proc. Natl. Acad. Sci. U.S.A.">
        <title>Genome structure and metabolic features in the red seaweed Chondrus crispus shed light on evolution of the Archaeplastida.</title>
        <authorList>
            <person name="Collen J."/>
            <person name="Porcel B."/>
            <person name="Carre W."/>
            <person name="Ball S.G."/>
            <person name="Chaparro C."/>
            <person name="Tonon T."/>
            <person name="Barbeyron T."/>
            <person name="Michel G."/>
            <person name="Noel B."/>
            <person name="Valentin K."/>
            <person name="Elias M."/>
            <person name="Artiguenave F."/>
            <person name="Arun A."/>
            <person name="Aury J.M."/>
            <person name="Barbosa-Neto J.F."/>
            <person name="Bothwell J.H."/>
            <person name="Bouget F.Y."/>
            <person name="Brillet L."/>
            <person name="Cabello-Hurtado F."/>
            <person name="Capella-Gutierrez S."/>
            <person name="Charrier B."/>
            <person name="Cladiere L."/>
            <person name="Cock J.M."/>
            <person name="Coelho S.M."/>
            <person name="Colleoni C."/>
            <person name="Czjzek M."/>
            <person name="Da Silva C."/>
            <person name="Delage L."/>
            <person name="Denoeud F."/>
            <person name="Deschamps P."/>
            <person name="Dittami S.M."/>
            <person name="Gabaldon T."/>
            <person name="Gachon C.M."/>
            <person name="Groisillier A."/>
            <person name="Herve C."/>
            <person name="Jabbari K."/>
            <person name="Katinka M."/>
            <person name="Kloareg B."/>
            <person name="Kowalczyk N."/>
            <person name="Labadie K."/>
            <person name="Leblanc C."/>
            <person name="Lopez P.J."/>
            <person name="McLachlan D.H."/>
            <person name="Meslet-Cladiere L."/>
            <person name="Moustafa A."/>
            <person name="Nehr Z."/>
            <person name="Nyvall Collen P."/>
            <person name="Panaud O."/>
            <person name="Partensky F."/>
            <person name="Poulain J."/>
            <person name="Rensing S.A."/>
            <person name="Rousvoal S."/>
            <person name="Samson G."/>
            <person name="Symeonidi A."/>
            <person name="Weissenbach J."/>
            <person name="Zambounis A."/>
            <person name="Wincker P."/>
            <person name="Boyen C."/>
        </authorList>
    </citation>
    <scope>NUCLEOTIDE SEQUENCE [LARGE SCALE GENOMIC DNA]</scope>
    <source>
        <strain evidence="2">cv. Stackhouse</strain>
    </source>
</reference>
<evidence type="ECO:0000313" key="2">
    <source>
        <dbReference type="Proteomes" id="UP000012073"/>
    </source>
</evidence>
<protein>
    <submittedName>
        <fullName evidence="1">Uncharacterized protein</fullName>
    </submittedName>
</protein>
<dbReference type="EMBL" id="HG001495">
    <property type="protein sequence ID" value="CDF32450.1"/>
    <property type="molecule type" value="Genomic_DNA"/>
</dbReference>
<evidence type="ECO:0000313" key="1">
    <source>
        <dbReference type="EMBL" id="CDF32450.1"/>
    </source>
</evidence>
<gene>
    <name evidence="1" type="ORF">CHC_T00008123001</name>
</gene>
<dbReference type="AlphaFoldDB" id="R7Q4R7"/>
<keyword evidence="2" id="KW-1185">Reference proteome</keyword>
<sequence length="72" mass="8078">MRLDLEKGVFTMAPFAISTSLMGRSNGTQGGGMQRWWHAKKCNFHLERNPFLAGSAPGFKHRMLLTGLIWSV</sequence>
<accession>R7Q4R7</accession>
<dbReference type="RefSeq" id="XP_005712115.1">
    <property type="nucleotide sequence ID" value="XM_005712058.1"/>
</dbReference>
<organism evidence="1 2">
    <name type="scientific">Chondrus crispus</name>
    <name type="common">Carrageen Irish moss</name>
    <name type="synonym">Polymorpha crispa</name>
    <dbReference type="NCBI Taxonomy" id="2769"/>
    <lineage>
        <taxon>Eukaryota</taxon>
        <taxon>Rhodophyta</taxon>
        <taxon>Florideophyceae</taxon>
        <taxon>Rhodymeniophycidae</taxon>
        <taxon>Gigartinales</taxon>
        <taxon>Gigartinaceae</taxon>
        <taxon>Chondrus</taxon>
    </lineage>
</organism>
<proteinExistence type="predicted"/>
<dbReference type="KEGG" id="ccp:CHC_T00008123001"/>
<dbReference type="Gramene" id="CDF32450">
    <property type="protein sequence ID" value="CDF32450"/>
    <property type="gene ID" value="CHC_T00008123001"/>
</dbReference>